<sequence>MSHPTDILFRPFTLKGLELKNRIVMAPMTRSMAPEGLPGQPQADYYTRRAENEVGLILSEGTVIDRPASRNTAGIPFFHGEALNGWKTVIDSVHAAGGRMGPQIWHTGSTRGGKWEPEAPVESPSGLIGPNDPRGVEMSEDDIQATIAAFASAAADAKRLGFDVAELHGAHGYLIDQFFWAGSNLRTDAWGGKTLAERSRFAVEVVKAVRAAVGPDFPIILRISQWKQQDFTVKLAENPEEMEAWLQPLADAGVDVFHCSQRRFWEPEFPEIDGEEGLNFAGWVKKITGKPTISVGSVGLSGEFIASFGGEGSQATSLDKLVARMERDEFDLIAVGRALISDPAWAAKVKRGAADELQGFEAKDLAELV</sequence>
<evidence type="ECO:0000256" key="1">
    <source>
        <dbReference type="ARBA" id="ARBA00001917"/>
    </source>
</evidence>
<feature type="domain" description="NADH:flavin oxidoreductase/NADH oxidase N-terminal" evidence="7">
    <location>
        <begin position="8"/>
        <end position="355"/>
    </location>
</feature>
<evidence type="ECO:0000256" key="5">
    <source>
        <dbReference type="ARBA" id="ARBA00023002"/>
    </source>
</evidence>
<evidence type="ECO:0000313" key="9">
    <source>
        <dbReference type="Proteomes" id="UP000594118"/>
    </source>
</evidence>
<dbReference type="InterPro" id="IPR001155">
    <property type="entry name" value="OxRdtase_FMN_N"/>
</dbReference>
<dbReference type="Proteomes" id="UP000594118">
    <property type="component" value="Chromosome"/>
</dbReference>
<evidence type="ECO:0000256" key="3">
    <source>
        <dbReference type="ARBA" id="ARBA00022643"/>
    </source>
</evidence>
<keyword evidence="4" id="KW-0521">NADP</keyword>
<dbReference type="PANTHER" id="PTHR43303">
    <property type="entry name" value="NADPH DEHYDROGENASE C23G7.10C-RELATED"/>
    <property type="match status" value="1"/>
</dbReference>
<dbReference type="GO" id="GO:0003959">
    <property type="term" value="F:NADPH dehydrogenase activity"/>
    <property type="evidence" value="ECO:0007669"/>
    <property type="project" value="InterPro"/>
</dbReference>
<keyword evidence="5" id="KW-0560">Oxidoreductase</keyword>
<evidence type="ECO:0000313" key="8">
    <source>
        <dbReference type="EMBL" id="QOL80068.1"/>
    </source>
</evidence>
<dbReference type="EMBL" id="CP045201">
    <property type="protein sequence ID" value="QOL80068.1"/>
    <property type="molecule type" value="Genomic_DNA"/>
</dbReference>
<dbReference type="RefSeq" id="WP_193082383.1">
    <property type="nucleotide sequence ID" value="NZ_CP045201.1"/>
</dbReference>
<dbReference type="CDD" id="cd04747">
    <property type="entry name" value="OYE_like_5_FMN"/>
    <property type="match status" value="1"/>
</dbReference>
<dbReference type="KEGG" id="pshq:F3W81_04060"/>
<accession>A0A7L9WKI3</accession>
<keyword evidence="3" id="KW-0288">FMN</keyword>
<dbReference type="Gene3D" id="3.20.20.70">
    <property type="entry name" value="Aldolase class I"/>
    <property type="match status" value="1"/>
</dbReference>
<keyword evidence="9" id="KW-1185">Reference proteome</keyword>
<dbReference type="AlphaFoldDB" id="A0A7L9WKI3"/>
<feature type="region of interest" description="Disordered" evidence="6">
    <location>
        <begin position="109"/>
        <end position="132"/>
    </location>
</feature>
<evidence type="ECO:0000256" key="2">
    <source>
        <dbReference type="ARBA" id="ARBA00022630"/>
    </source>
</evidence>
<reference evidence="8 9" key="1">
    <citation type="submission" date="2019-10" db="EMBL/GenBank/DDBJ databases">
        <title>Pseudopuniceibacterium sp. HQ09 islated from Antarctica.</title>
        <authorList>
            <person name="Liao L."/>
            <person name="Su S."/>
            <person name="Chen B."/>
            <person name="Yu Y."/>
        </authorList>
    </citation>
    <scope>NUCLEOTIDE SEQUENCE [LARGE SCALE GENOMIC DNA]</scope>
    <source>
        <strain evidence="8 9">HQ09</strain>
    </source>
</reference>
<gene>
    <name evidence="8" type="ORF">F3W81_04060</name>
</gene>
<dbReference type="SUPFAM" id="SSF51395">
    <property type="entry name" value="FMN-linked oxidoreductases"/>
    <property type="match status" value="1"/>
</dbReference>
<name>A0A7L9WKI3_9RHOB</name>
<organism evidence="8 9">
    <name type="scientific">Pseudooceanicola spongiae</name>
    <dbReference type="NCBI Taxonomy" id="2613965"/>
    <lineage>
        <taxon>Bacteria</taxon>
        <taxon>Pseudomonadati</taxon>
        <taxon>Pseudomonadota</taxon>
        <taxon>Alphaproteobacteria</taxon>
        <taxon>Rhodobacterales</taxon>
        <taxon>Paracoccaceae</taxon>
        <taxon>Pseudooceanicola</taxon>
    </lineage>
</organism>
<dbReference type="FunFam" id="3.20.20.70:FF:000262">
    <property type="entry name" value="NADH:flavin oxidoreductase"/>
    <property type="match status" value="1"/>
</dbReference>
<dbReference type="GO" id="GO:0050661">
    <property type="term" value="F:NADP binding"/>
    <property type="evidence" value="ECO:0007669"/>
    <property type="project" value="InterPro"/>
</dbReference>
<evidence type="ECO:0000256" key="6">
    <source>
        <dbReference type="SAM" id="MobiDB-lite"/>
    </source>
</evidence>
<dbReference type="Pfam" id="PF00724">
    <property type="entry name" value="Oxidored_FMN"/>
    <property type="match status" value="1"/>
</dbReference>
<evidence type="ECO:0000259" key="7">
    <source>
        <dbReference type="Pfam" id="PF00724"/>
    </source>
</evidence>
<dbReference type="PANTHER" id="PTHR43303:SF4">
    <property type="entry name" value="NADPH DEHYDROGENASE C23G7.10C-RELATED"/>
    <property type="match status" value="1"/>
</dbReference>
<comment type="cofactor">
    <cofactor evidence="1">
        <name>FMN</name>
        <dbReference type="ChEBI" id="CHEBI:58210"/>
    </cofactor>
</comment>
<dbReference type="GO" id="GO:0010181">
    <property type="term" value="F:FMN binding"/>
    <property type="evidence" value="ECO:0007669"/>
    <property type="project" value="InterPro"/>
</dbReference>
<evidence type="ECO:0000256" key="4">
    <source>
        <dbReference type="ARBA" id="ARBA00022857"/>
    </source>
</evidence>
<dbReference type="InterPro" id="IPR013785">
    <property type="entry name" value="Aldolase_TIM"/>
</dbReference>
<proteinExistence type="predicted"/>
<dbReference type="InterPro" id="IPR044152">
    <property type="entry name" value="YqjM-like"/>
</dbReference>
<protein>
    <submittedName>
        <fullName evidence="8">12-oxophytodienoate reductase</fullName>
    </submittedName>
</protein>
<keyword evidence="2" id="KW-0285">Flavoprotein</keyword>